<keyword evidence="3" id="KW-1185">Reference proteome</keyword>
<evidence type="ECO:0000313" key="3">
    <source>
        <dbReference type="Proteomes" id="UP001050975"/>
    </source>
</evidence>
<comment type="caution">
    <text evidence="2">The sequence shown here is derived from an EMBL/GenBank/DDBJ whole genome shotgun (WGS) entry which is preliminary data.</text>
</comment>
<evidence type="ECO:0000259" key="1">
    <source>
        <dbReference type="SMART" id="SM00974"/>
    </source>
</evidence>
<accession>A0AAV3X8V1</accession>
<reference evidence="2" key="1">
    <citation type="submission" date="2019-10" db="EMBL/GenBank/DDBJ databases">
        <title>Draft genome sequece of Microseira wollei NIES-4236.</title>
        <authorList>
            <person name="Yamaguchi H."/>
            <person name="Suzuki S."/>
            <person name="Kawachi M."/>
        </authorList>
    </citation>
    <scope>NUCLEOTIDE SEQUENCE</scope>
    <source>
        <strain evidence="2">NIES-4236</strain>
    </source>
</reference>
<feature type="domain" description="Bacteriophage T5 Orf172 DNA-binding" evidence="1">
    <location>
        <begin position="125"/>
        <end position="200"/>
    </location>
</feature>
<dbReference type="EMBL" id="BLAY01000033">
    <property type="protein sequence ID" value="GET37711.1"/>
    <property type="molecule type" value="Genomic_DNA"/>
</dbReference>
<evidence type="ECO:0000313" key="2">
    <source>
        <dbReference type="EMBL" id="GET37711.1"/>
    </source>
</evidence>
<proteinExistence type="predicted"/>
<dbReference type="InterPro" id="IPR018306">
    <property type="entry name" value="Phage_T5_Orf172_DNA-bd"/>
</dbReference>
<name>A0AAV3X8V1_9CYAN</name>
<dbReference type="SMART" id="SM00974">
    <property type="entry name" value="T5orf172"/>
    <property type="match status" value="1"/>
</dbReference>
<protein>
    <recommendedName>
        <fullName evidence="1">Bacteriophage T5 Orf172 DNA-binding domain-containing protein</fullName>
    </recommendedName>
</protein>
<organism evidence="2 3">
    <name type="scientific">Microseira wollei NIES-4236</name>
    <dbReference type="NCBI Taxonomy" id="2530354"/>
    <lineage>
        <taxon>Bacteria</taxon>
        <taxon>Bacillati</taxon>
        <taxon>Cyanobacteriota</taxon>
        <taxon>Cyanophyceae</taxon>
        <taxon>Oscillatoriophycideae</taxon>
        <taxon>Aerosakkonematales</taxon>
        <taxon>Aerosakkonemataceae</taxon>
        <taxon>Microseira</taxon>
    </lineage>
</organism>
<sequence length="205" mass="23377">MNLTANRLRSWYSSVVRSDTDGFYCDHLAVCLLLEICAAQIENNGSPILTSFDELALALKAPAYEIKHSLELLHELGLISISYPHEPELLLAGAIYIYLSEREISYLSDKTPTIDRSGYIYVIGFGQSNFYKIGRTNNLKKRISTLQTACALPLEVVKTFFCHDVVAIEKATHAKFAHFRTKGEWFSLDFKQLNRILNWLEVCRH</sequence>
<gene>
    <name evidence="2" type="ORF">MiSe_24650</name>
</gene>
<dbReference type="AlphaFoldDB" id="A0AAV3X8V1"/>
<dbReference type="Pfam" id="PF13455">
    <property type="entry name" value="MUG113"/>
    <property type="match status" value="1"/>
</dbReference>
<dbReference type="Proteomes" id="UP001050975">
    <property type="component" value="Unassembled WGS sequence"/>
</dbReference>
<dbReference type="RefSeq" id="WP_226579654.1">
    <property type="nucleotide sequence ID" value="NZ_BLAY01000033.1"/>
</dbReference>